<dbReference type="InterPro" id="IPR011991">
    <property type="entry name" value="ArsR-like_HTH"/>
</dbReference>
<dbReference type="SMART" id="SM00418">
    <property type="entry name" value="HTH_ARSR"/>
    <property type="match status" value="1"/>
</dbReference>
<proteinExistence type="predicted"/>
<organism evidence="2 3">
    <name type="scientific">Odinarchaeota yellowstonii (strain LCB_4)</name>
    <dbReference type="NCBI Taxonomy" id="1841599"/>
    <lineage>
        <taxon>Archaea</taxon>
        <taxon>Promethearchaeati</taxon>
        <taxon>Candidatus Odinarchaeota</taxon>
        <taxon>Candidatus Odinarchaeia</taxon>
        <taxon>Candidatus Odinarchaeales</taxon>
        <taxon>Candidatus Odinarchaeaceae</taxon>
        <taxon>Candidatus Odinarchaeum</taxon>
    </lineage>
</organism>
<dbReference type="CDD" id="cd00090">
    <property type="entry name" value="HTH_ARSR"/>
    <property type="match status" value="1"/>
</dbReference>
<reference evidence="2" key="2">
    <citation type="journal article" date="2022" name="Nat. Microbiol.">
        <title>A closed Candidatus Odinarchaeum chromosome exposes Asgard archaeal viruses.</title>
        <authorList>
            <person name="Tamarit D."/>
            <person name="Caceres E.F."/>
            <person name="Krupovic M."/>
            <person name="Nijland R."/>
            <person name="Eme L."/>
            <person name="Robinson N.P."/>
            <person name="Ettema T.J.G."/>
        </authorList>
    </citation>
    <scope>NUCLEOTIDE SEQUENCE</scope>
    <source>
        <strain evidence="2">LCB_4</strain>
    </source>
</reference>
<feature type="domain" description="HTH arsR-type" evidence="1">
    <location>
        <begin position="11"/>
        <end position="106"/>
    </location>
</feature>
<dbReference type="InterPro" id="IPR036390">
    <property type="entry name" value="WH_DNA-bd_sf"/>
</dbReference>
<protein>
    <submittedName>
        <fullName evidence="2">Winged helix-turn-helix domain-containing protein</fullName>
    </submittedName>
</protein>
<sequence length="106" mass="12477">MNRAASRRDYSSNGYVQPPIQIEELFASKGRVKILKILVEEGELNISEIGRRARLNYGTTVQHLEFLCKTGIVQEKNFGRIRIYRLKEEDIRVRALRSFFALWYNQ</sequence>
<evidence type="ECO:0000313" key="3">
    <source>
        <dbReference type="Proteomes" id="UP000186851"/>
    </source>
</evidence>
<reference evidence="2" key="1">
    <citation type="journal article" date="2017" name="Nature">
        <title>Asgard archaea illuminate the origin of eukaryotic cellular complexity.</title>
        <authorList>
            <person name="Zaremba-Niedzwiedzka K."/>
            <person name="Caceres E.F."/>
            <person name="Saw J.H."/>
            <person name="Backstrom D."/>
            <person name="Juzokaite L."/>
            <person name="Vancaester E."/>
            <person name="Seitz K.W."/>
            <person name="Anantharaman K."/>
            <person name="Starnawski P."/>
            <person name="Kjeldsen K.U."/>
            <person name="Scott M.B."/>
            <person name="Nunoura T."/>
            <person name="Banfield J.F."/>
            <person name="Schramm A."/>
            <person name="Baker B.J."/>
            <person name="Spang A."/>
            <person name="Ettema T.J.G."/>
        </authorList>
    </citation>
    <scope>NUCLEOTIDE SEQUENCE</scope>
    <source>
        <strain evidence="2">LCB_4</strain>
    </source>
</reference>
<dbReference type="Pfam" id="PF01022">
    <property type="entry name" value="HTH_5"/>
    <property type="match status" value="1"/>
</dbReference>
<dbReference type="AlphaFoldDB" id="A0AAF0D3H8"/>
<dbReference type="PROSITE" id="PS50987">
    <property type="entry name" value="HTH_ARSR_2"/>
    <property type="match status" value="1"/>
</dbReference>
<name>A0AAF0D3H8_ODILC</name>
<dbReference type="SUPFAM" id="SSF46785">
    <property type="entry name" value="Winged helix' DNA-binding domain"/>
    <property type="match status" value="1"/>
</dbReference>
<gene>
    <name evidence="2" type="ORF">OdinLCB4_003255</name>
</gene>
<dbReference type="EMBL" id="CP091871">
    <property type="protein sequence ID" value="WEU40938.1"/>
    <property type="molecule type" value="Genomic_DNA"/>
</dbReference>
<dbReference type="Proteomes" id="UP000186851">
    <property type="component" value="Chromosome"/>
</dbReference>
<dbReference type="GO" id="GO:0003700">
    <property type="term" value="F:DNA-binding transcription factor activity"/>
    <property type="evidence" value="ECO:0007669"/>
    <property type="project" value="InterPro"/>
</dbReference>
<dbReference type="InterPro" id="IPR036388">
    <property type="entry name" value="WH-like_DNA-bd_sf"/>
</dbReference>
<accession>A0AAF0D3H8</accession>
<dbReference type="KEGG" id="oyw:OdinLCB4_003255"/>
<evidence type="ECO:0000313" key="2">
    <source>
        <dbReference type="EMBL" id="WEU40938.1"/>
    </source>
</evidence>
<dbReference type="Gene3D" id="1.10.10.10">
    <property type="entry name" value="Winged helix-like DNA-binding domain superfamily/Winged helix DNA-binding domain"/>
    <property type="match status" value="1"/>
</dbReference>
<dbReference type="InterPro" id="IPR001845">
    <property type="entry name" value="HTH_ArsR_DNA-bd_dom"/>
</dbReference>
<evidence type="ECO:0000259" key="1">
    <source>
        <dbReference type="PROSITE" id="PS50987"/>
    </source>
</evidence>